<evidence type="ECO:0000256" key="1">
    <source>
        <dbReference type="SAM" id="MobiDB-lite"/>
    </source>
</evidence>
<feature type="domain" description="Biofilm-associated protein BapA-like prefix-like" evidence="2">
    <location>
        <begin position="11"/>
        <end position="131"/>
    </location>
</feature>
<dbReference type="AlphaFoldDB" id="A0A6I6EAV7"/>
<evidence type="ECO:0000313" key="5">
    <source>
        <dbReference type="Proteomes" id="UP000424752"/>
    </source>
</evidence>
<dbReference type="EMBL" id="CP046509">
    <property type="protein sequence ID" value="QGU86887.1"/>
    <property type="molecule type" value="Genomic_DNA"/>
</dbReference>
<dbReference type="Gene3D" id="2.60.40.10">
    <property type="entry name" value="Immunoglobulins"/>
    <property type="match status" value="5"/>
</dbReference>
<dbReference type="Proteomes" id="UP000424752">
    <property type="component" value="Chromosome"/>
</dbReference>
<organism evidence="4 5">
    <name type="scientific">Erwinia sorbitola</name>
    <dbReference type="NCBI Taxonomy" id="2681984"/>
    <lineage>
        <taxon>Bacteria</taxon>
        <taxon>Pseudomonadati</taxon>
        <taxon>Pseudomonadota</taxon>
        <taxon>Gammaproteobacteria</taxon>
        <taxon>Enterobacterales</taxon>
        <taxon>Erwiniaceae</taxon>
        <taxon>Erwinia</taxon>
    </lineage>
</organism>
<dbReference type="RefSeq" id="WP_154753913.1">
    <property type="nucleotide sequence ID" value="NZ_CP046509.1"/>
</dbReference>
<evidence type="ECO:0000313" key="3">
    <source>
        <dbReference type="EMBL" id="MTD28657.1"/>
    </source>
</evidence>
<dbReference type="NCBIfam" id="NF033510">
    <property type="entry name" value="Ca_tandemer"/>
    <property type="match status" value="5"/>
</dbReference>
<reference evidence="4 5" key="2">
    <citation type="submission" date="2019-12" db="EMBL/GenBank/DDBJ databases">
        <title>Erwinia sp. nov., isolated from droppings of birds in the Qinghai-Tiebt plateau of China.</title>
        <authorList>
            <person name="Ge Y."/>
        </authorList>
    </citation>
    <scope>NUCLEOTIDE SEQUENCE [LARGE SCALE GENOMIC DNA]</scope>
    <source>
        <strain evidence="4 5">J780</strain>
    </source>
</reference>
<accession>A0A6I6EAV7</accession>
<dbReference type="InterPro" id="IPR018247">
    <property type="entry name" value="EF_Hand_1_Ca_BS"/>
</dbReference>
<dbReference type="InterPro" id="IPR013783">
    <property type="entry name" value="Ig-like_fold"/>
</dbReference>
<gene>
    <name evidence="3" type="ORF">GK011_17110</name>
    <name evidence="4" type="ORF">GN242_06545</name>
</gene>
<dbReference type="EMBL" id="WLZX01000009">
    <property type="protein sequence ID" value="MTD28657.1"/>
    <property type="molecule type" value="Genomic_DNA"/>
</dbReference>
<proteinExistence type="predicted"/>
<dbReference type="PROSITE" id="PS00018">
    <property type="entry name" value="EF_HAND_1"/>
    <property type="match status" value="1"/>
</dbReference>
<sequence length="808" mass="83527">MTQPASGFVEILSRDSGKLLSQSQPHTSDTVILSQPSVVKIHGLPASVADYQQQGDDLILHMRDGSTVRYQHFFTASDGEQSELLFDDGVNPPQHALFSSGLQTTDAATPLTPAFQAMSSADPLLTATAETESGGTMTAMGLGLLGLAGIGGGVALASNHSGSDDSSSQSTSASGGETPVVTVPDTGTSTDPDSGTGSGTGSSTPSLTVTPLTGDGVISADERHSDQTFGGTSANIAPGSALTITLNAHTYSTQVASDGSWSVTLPAADLEALPDGSNTVSISFANASGGTSTANKTITVEPLSPMGEPPHPTIDLPFGDGTLNSAEQAVQQTLTGTTGSTGSGQKVVVTLGEESYNATVDNDGNWTLNPDPYTLYQMGEGERTIEVTATDAWGQQGSTSTPVIIDLTAPNISIDDVSGDNVIDASEIHSDMLVGGSTTLSEAGRNVDLLFNGVSYHTQVNSSGDWHLAIPASALQGLEDKAYRLEASISDEAGNSSKTTHTVTLAASADTLPSLSIDPISTDNAVSYREGIYGLEMWGTSSHLPAGTVVTLDIAGKTYTGGVGSDGIWQVMIHDDELAAITDGKYTFNFSATDPNGNSTSASRDVLLLTHYSSKIGYTVDDITPADVSVVDGQEYVTISGTFADTFPINLISIKVDDYPNYSATLTNDGHWSVTVPLAGSNIHDGLNFIIFGTSDGAGNWVEQTNQIHVDLGQATDSSSLNLATLGLSQQQDDALAIASTAEDHSTLTALALSDVSPVTLSTTGSGVWSQPVSRVESGQISEVYHAPLQESTLADVLTQHQLQLHNV</sequence>
<evidence type="ECO:0000259" key="2">
    <source>
        <dbReference type="Pfam" id="PF22783"/>
    </source>
</evidence>
<feature type="compositionally biased region" description="Low complexity" evidence="1">
    <location>
        <begin position="159"/>
        <end position="214"/>
    </location>
</feature>
<dbReference type="NCBIfam" id="NF033677">
    <property type="entry name" value="biofilm_BapA_N"/>
    <property type="match status" value="1"/>
</dbReference>
<protein>
    <submittedName>
        <fullName evidence="4">BapA prefix-like domain-containing protein</fullName>
    </submittedName>
</protein>
<dbReference type="KEGG" id="erwi:GN242_06545"/>
<dbReference type="Proteomes" id="UP000480164">
    <property type="component" value="Unassembled WGS sequence"/>
</dbReference>
<accession>A0A6L6GTA3</accession>
<dbReference type="Pfam" id="PF22783">
    <property type="entry name" value="BapA_N"/>
    <property type="match status" value="1"/>
</dbReference>
<evidence type="ECO:0000313" key="6">
    <source>
        <dbReference type="Proteomes" id="UP000480164"/>
    </source>
</evidence>
<reference evidence="3 6" key="1">
    <citation type="submission" date="2019-11" db="EMBL/GenBank/DDBJ databases">
        <title>Erwinia sp. nov., isolated from feces of birds in Tibet plateau of China.</title>
        <authorList>
            <person name="Ge Y."/>
        </authorList>
    </citation>
    <scope>NUCLEOTIDE SEQUENCE [LARGE SCALE GENOMIC DNA]</scope>
    <source>
        <strain evidence="3 6">J316</strain>
    </source>
</reference>
<keyword evidence="6" id="KW-1185">Reference proteome</keyword>
<dbReference type="InterPro" id="IPR048051">
    <property type="entry name" value="BapA-like_prefix-like"/>
</dbReference>
<feature type="region of interest" description="Disordered" evidence="1">
    <location>
        <begin position="159"/>
        <end position="232"/>
    </location>
</feature>
<name>A0A6I6EAV7_9GAMM</name>
<evidence type="ECO:0000313" key="4">
    <source>
        <dbReference type="EMBL" id="QGU86887.1"/>
    </source>
</evidence>